<evidence type="ECO:0000256" key="2">
    <source>
        <dbReference type="ARBA" id="ARBA00004123"/>
    </source>
</evidence>
<evidence type="ECO:0000259" key="15">
    <source>
        <dbReference type="PROSITE" id="PS50805"/>
    </source>
</evidence>
<evidence type="ECO:0000256" key="8">
    <source>
        <dbReference type="ARBA" id="ARBA00023015"/>
    </source>
</evidence>
<feature type="region of interest" description="Disordered" evidence="13">
    <location>
        <begin position="60"/>
        <end position="88"/>
    </location>
</feature>
<evidence type="ECO:0000256" key="7">
    <source>
        <dbReference type="ARBA" id="ARBA00022833"/>
    </source>
</evidence>
<dbReference type="FunFam" id="3.30.160.60:FF:000295">
    <property type="entry name" value="zinc finger protein 19"/>
    <property type="match status" value="3"/>
</dbReference>
<dbReference type="FunFam" id="3.30.160.60:FF:000144">
    <property type="entry name" value="zinc finger protein 181 isoform X1"/>
    <property type="match status" value="1"/>
</dbReference>
<dbReference type="Gene3D" id="6.10.140.140">
    <property type="match status" value="2"/>
</dbReference>
<comment type="subcellular location">
    <subcellularLocation>
        <location evidence="2">Nucleus</location>
    </subcellularLocation>
</comment>
<dbReference type="InterPro" id="IPR001909">
    <property type="entry name" value="KRAB"/>
</dbReference>
<dbReference type="Gene3D" id="3.30.160.60">
    <property type="entry name" value="Classic Zinc Finger"/>
    <property type="match status" value="13"/>
</dbReference>
<feature type="domain" description="C2H2-type" evidence="14">
    <location>
        <begin position="575"/>
        <end position="602"/>
    </location>
</feature>
<feature type="domain" description="C2H2-type" evidence="14">
    <location>
        <begin position="463"/>
        <end position="490"/>
    </location>
</feature>
<reference evidence="16 17" key="1">
    <citation type="journal article" date="2020" name="Nature">
        <title>Six reference-quality genomes reveal evolution of bat adaptations.</title>
        <authorList>
            <person name="Jebb D."/>
            <person name="Huang Z."/>
            <person name="Pippel M."/>
            <person name="Hughes G.M."/>
            <person name="Lavrichenko K."/>
            <person name="Devanna P."/>
            <person name="Winkler S."/>
            <person name="Jermiin L.S."/>
            <person name="Skirmuntt E.C."/>
            <person name="Katzourakis A."/>
            <person name="Burkitt-Gray L."/>
            <person name="Ray D.A."/>
            <person name="Sullivan K.A.M."/>
            <person name="Roscito J.G."/>
            <person name="Kirilenko B.M."/>
            <person name="Davalos L.M."/>
            <person name="Corthals A.P."/>
            <person name="Power M.L."/>
            <person name="Jones G."/>
            <person name="Ransome R.D."/>
            <person name="Dechmann D.K.N."/>
            <person name="Locatelli A.G."/>
            <person name="Puechmaille S.J."/>
            <person name="Fedrigo O."/>
            <person name="Jarvis E.D."/>
            <person name="Hiller M."/>
            <person name="Vernes S.C."/>
            <person name="Myers E.W."/>
            <person name="Teeling E.C."/>
        </authorList>
    </citation>
    <scope>NUCLEOTIDE SEQUENCE [LARGE SCALE GENOMIC DNA]</scope>
    <source>
        <strain evidence="16">Bat1K_MPI-CBG_1</strain>
    </source>
</reference>
<dbReference type="GO" id="GO:0003677">
    <property type="term" value="F:DNA binding"/>
    <property type="evidence" value="ECO:0007669"/>
    <property type="project" value="UniProtKB-KW"/>
</dbReference>
<evidence type="ECO:0000256" key="3">
    <source>
        <dbReference type="ARBA" id="ARBA00006991"/>
    </source>
</evidence>
<keyword evidence="4" id="KW-0479">Metal-binding</keyword>
<feature type="domain" description="C2H2-type" evidence="14">
    <location>
        <begin position="435"/>
        <end position="462"/>
    </location>
</feature>
<dbReference type="FunFam" id="3.30.160.60:FF:000127">
    <property type="entry name" value="Zinc finger protein 354C"/>
    <property type="match status" value="4"/>
</dbReference>
<protein>
    <recommendedName>
        <fullName evidence="18">Zinc finger protein 548-like</fullName>
    </recommendedName>
</protein>
<evidence type="ECO:0000256" key="12">
    <source>
        <dbReference type="PROSITE-ProRule" id="PRU00042"/>
    </source>
</evidence>
<dbReference type="PROSITE" id="PS00028">
    <property type="entry name" value="ZINC_FINGER_C2H2_1"/>
    <property type="match status" value="13"/>
</dbReference>
<feature type="domain" description="C2H2-type" evidence="14">
    <location>
        <begin position="547"/>
        <end position="574"/>
    </location>
</feature>
<dbReference type="CDD" id="cd07765">
    <property type="entry name" value="KRAB_A-box"/>
    <property type="match status" value="2"/>
</dbReference>
<gene>
    <name evidence="16" type="ORF">HJG60_020864</name>
</gene>
<keyword evidence="6 12" id="KW-0863">Zinc-finger</keyword>
<dbReference type="GO" id="GO:0008270">
    <property type="term" value="F:zinc ion binding"/>
    <property type="evidence" value="ECO:0007669"/>
    <property type="project" value="UniProtKB-KW"/>
</dbReference>
<evidence type="ECO:0000256" key="13">
    <source>
        <dbReference type="SAM" id="MobiDB-lite"/>
    </source>
</evidence>
<feature type="region of interest" description="Disordered" evidence="13">
    <location>
        <begin position="271"/>
        <end position="298"/>
    </location>
</feature>
<evidence type="ECO:0000259" key="14">
    <source>
        <dbReference type="PROSITE" id="PS50157"/>
    </source>
</evidence>
<name>A0A833YTA3_9CHIR</name>
<dbReference type="PROSITE" id="PS50157">
    <property type="entry name" value="ZINC_FINGER_C2H2_2"/>
    <property type="match status" value="14"/>
</dbReference>
<dbReference type="FunFam" id="3.30.160.60:FF:000135">
    <property type="entry name" value="Zinc finger protein 358"/>
    <property type="match status" value="1"/>
</dbReference>
<feature type="region of interest" description="Disordered" evidence="13">
    <location>
        <begin position="109"/>
        <end position="146"/>
    </location>
</feature>
<keyword evidence="5" id="KW-0677">Repeat</keyword>
<dbReference type="InterPro" id="IPR050758">
    <property type="entry name" value="Znf_C2H2-type"/>
</dbReference>
<feature type="domain" description="C2H2-type" evidence="14">
    <location>
        <begin position="687"/>
        <end position="714"/>
    </location>
</feature>
<dbReference type="SMART" id="SM00349">
    <property type="entry name" value="KRAB"/>
    <property type="match status" value="2"/>
</dbReference>
<dbReference type="Pfam" id="PF00096">
    <property type="entry name" value="zf-C2H2"/>
    <property type="match status" value="13"/>
</dbReference>
<keyword evidence="7" id="KW-0862">Zinc</keyword>
<feature type="domain" description="C2H2-type" evidence="14">
    <location>
        <begin position="363"/>
        <end position="390"/>
    </location>
</feature>
<feature type="domain" description="C2H2-type" evidence="14">
    <location>
        <begin position="631"/>
        <end position="658"/>
    </location>
</feature>
<feature type="domain" description="KRAB" evidence="15">
    <location>
        <begin position="223"/>
        <end position="294"/>
    </location>
</feature>
<feature type="domain" description="C2H2-type" evidence="14">
    <location>
        <begin position="407"/>
        <end position="434"/>
    </location>
</feature>
<sequence length="819" mass="94114">MTFAEKLMDLAQGHVVFEDVAVHFSQEEWGLLNEAQRRLYHSVMLENLALLSSVGCWPGAQEEEAPSGQGDSAHGSQVRAPSQDPFTQKSHSWEMCGLLLKDTLHLDKQDRTHPDQGLYSCGGKNQHHKQQTGEKLSRPDKASPSFMENYGVHMTERTLSCRETASTSHSQQQASHSMEKPHRDTAGVPNPDSGPRPVRNWTAQQKGPRAVAEMLMDPAQGCVVFEDVAIYFSQEEWGLLNKAQRRLYHNVMLENLALLSSIGCWSGAQDEEAPLEQGDSGGGSQVRTPKSALSTQKTQPCEMKDILQQAEHYGMYPEQGLHIRGTDLYQPQVEQIGDKVSGTDEERPSFVTNGSVHMSQRPFMCSDGGEDFLAGAGLLQHLAPHHGWKPPGDTKCREACETRQNDYSCTQCGKSFSRKQILVQHQKIHTGVRPHECSKCGMAFIRKFHLVQHQRVHTGEKPFKCSECGKFFRYKSTLIGHQRVHTVSSPYECNKCGEFFKYKANFTKHQRIHNGEWPYECRECGKFFRYNYRLIRHERVHTGERPYKCSECGKFFRYSSTFIRHQRVHTAERPYGCSECGKFFRYNSTLIKHQRVHTGERPYECSECGKFFRYTSTLIRHQRVHTVERPYECSLCGEFFRYKSKLIKHWQNHTGVRPYECGECGKAFRYHCRLIRHKRVHSGERPYECSQCGKFFRYNSNLIKHWRNHTGERPYECSECGKAFSHKHILVEHQKIHTGERPYECNKCQKAFIRKSHLVHHQKIHNQDRPVKSVNVGNSSDTTPTSLNTVNTGKDLMSAENMVNLLDTTLKSLHWRSAL</sequence>
<dbReference type="InterPro" id="IPR036236">
    <property type="entry name" value="Znf_C2H2_sf"/>
</dbReference>
<dbReference type="SUPFAM" id="SSF57667">
    <property type="entry name" value="beta-beta-alpha zinc fingers"/>
    <property type="match status" value="7"/>
</dbReference>
<dbReference type="PANTHER" id="PTHR23234">
    <property type="entry name" value="ZNF44 PROTEIN"/>
    <property type="match status" value="1"/>
</dbReference>
<keyword evidence="11" id="KW-0539">Nucleus</keyword>
<accession>A0A833YTA3</accession>
<evidence type="ECO:0000256" key="6">
    <source>
        <dbReference type="ARBA" id="ARBA00022771"/>
    </source>
</evidence>
<dbReference type="GO" id="GO:0006355">
    <property type="term" value="P:regulation of DNA-templated transcription"/>
    <property type="evidence" value="ECO:0007669"/>
    <property type="project" value="InterPro"/>
</dbReference>
<feature type="domain" description="C2H2-type" evidence="14">
    <location>
        <begin position="603"/>
        <end position="630"/>
    </location>
</feature>
<dbReference type="Proteomes" id="UP000664940">
    <property type="component" value="Unassembled WGS sequence"/>
</dbReference>
<evidence type="ECO:0000313" key="17">
    <source>
        <dbReference type="Proteomes" id="UP000664940"/>
    </source>
</evidence>
<evidence type="ECO:0008006" key="18">
    <source>
        <dbReference type="Google" id="ProtNLM"/>
    </source>
</evidence>
<dbReference type="InterPro" id="IPR036051">
    <property type="entry name" value="KRAB_dom_sf"/>
</dbReference>
<evidence type="ECO:0000313" key="16">
    <source>
        <dbReference type="EMBL" id="KAF6080204.1"/>
    </source>
</evidence>
<comment type="function">
    <text evidence="1">May be involved in transcriptional regulation.</text>
</comment>
<feature type="compositionally biased region" description="Polar residues" evidence="13">
    <location>
        <begin position="285"/>
        <end position="298"/>
    </location>
</feature>
<keyword evidence="9" id="KW-0238">DNA-binding</keyword>
<dbReference type="PANTHER" id="PTHR23234:SF8">
    <property type="entry name" value="C2H2-TYPE DOMAIN-CONTAINING PROTEIN"/>
    <property type="match status" value="1"/>
</dbReference>
<evidence type="ECO:0000256" key="10">
    <source>
        <dbReference type="ARBA" id="ARBA00023163"/>
    </source>
</evidence>
<dbReference type="PROSITE" id="PS50805">
    <property type="entry name" value="KRAB"/>
    <property type="match status" value="2"/>
</dbReference>
<keyword evidence="8" id="KW-0805">Transcription regulation</keyword>
<feature type="region of interest" description="Disordered" evidence="13">
    <location>
        <begin position="162"/>
        <end position="198"/>
    </location>
</feature>
<feature type="domain" description="KRAB" evidence="15">
    <location>
        <begin position="15"/>
        <end position="105"/>
    </location>
</feature>
<dbReference type="InterPro" id="IPR013087">
    <property type="entry name" value="Znf_C2H2_type"/>
</dbReference>
<dbReference type="SMART" id="SM00355">
    <property type="entry name" value="ZnF_C2H2"/>
    <property type="match status" value="13"/>
</dbReference>
<evidence type="ECO:0000256" key="1">
    <source>
        <dbReference type="ARBA" id="ARBA00003767"/>
    </source>
</evidence>
<feature type="compositionally biased region" description="Basic and acidic residues" evidence="13">
    <location>
        <begin position="131"/>
        <end position="141"/>
    </location>
</feature>
<evidence type="ECO:0000256" key="11">
    <source>
        <dbReference type="ARBA" id="ARBA00023242"/>
    </source>
</evidence>
<feature type="domain" description="C2H2-type" evidence="14">
    <location>
        <begin position="715"/>
        <end position="742"/>
    </location>
</feature>
<keyword evidence="10" id="KW-0804">Transcription</keyword>
<dbReference type="SUPFAM" id="SSF109640">
    <property type="entry name" value="KRAB domain (Kruppel-associated box)"/>
    <property type="match status" value="2"/>
</dbReference>
<evidence type="ECO:0000256" key="5">
    <source>
        <dbReference type="ARBA" id="ARBA00022737"/>
    </source>
</evidence>
<dbReference type="GO" id="GO:0005634">
    <property type="term" value="C:nucleus"/>
    <property type="evidence" value="ECO:0007669"/>
    <property type="project" value="UniProtKB-SubCell"/>
</dbReference>
<dbReference type="Pfam" id="PF01352">
    <property type="entry name" value="KRAB"/>
    <property type="match status" value="2"/>
</dbReference>
<proteinExistence type="inferred from homology"/>
<feature type="compositionally biased region" description="Low complexity" evidence="13">
    <location>
        <begin position="164"/>
        <end position="176"/>
    </location>
</feature>
<dbReference type="FunFam" id="3.30.160.60:FF:000759">
    <property type="entry name" value="zinc finger protein 16"/>
    <property type="match status" value="1"/>
</dbReference>
<feature type="domain" description="C2H2-type" evidence="14">
    <location>
        <begin position="659"/>
        <end position="686"/>
    </location>
</feature>
<feature type="domain" description="C2H2-type" evidence="14">
    <location>
        <begin position="491"/>
        <end position="518"/>
    </location>
</feature>
<dbReference type="AlphaFoldDB" id="A0A833YTA3"/>
<evidence type="ECO:0000256" key="9">
    <source>
        <dbReference type="ARBA" id="ARBA00023125"/>
    </source>
</evidence>
<organism evidence="16 17">
    <name type="scientific">Phyllostomus discolor</name>
    <name type="common">pale spear-nosed bat</name>
    <dbReference type="NCBI Taxonomy" id="89673"/>
    <lineage>
        <taxon>Eukaryota</taxon>
        <taxon>Metazoa</taxon>
        <taxon>Chordata</taxon>
        <taxon>Craniata</taxon>
        <taxon>Vertebrata</taxon>
        <taxon>Euteleostomi</taxon>
        <taxon>Mammalia</taxon>
        <taxon>Eutheria</taxon>
        <taxon>Laurasiatheria</taxon>
        <taxon>Chiroptera</taxon>
        <taxon>Yangochiroptera</taxon>
        <taxon>Phyllostomidae</taxon>
        <taxon>Phyllostominae</taxon>
        <taxon>Phyllostomus</taxon>
    </lineage>
</organism>
<comment type="caution">
    <text evidence="16">The sequence shown here is derived from an EMBL/GenBank/DDBJ whole genome shotgun (WGS) entry which is preliminary data.</text>
</comment>
<dbReference type="FunFam" id="3.30.160.60:FF:002343">
    <property type="entry name" value="Zinc finger protein 33A"/>
    <property type="match status" value="1"/>
</dbReference>
<feature type="domain" description="C2H2-type" evidence="14">
    <location>
        <begin position="519"/>
        <end position="546"/>
    </location>
</feature>
<dbReference type="EMBL" id="JABVXQ010000014">
    <property type="protein sequence ID" value="KAF6080204.1"/>
    <property type="molecule type" value="Genomic_DNA"/>
</dbReference>
<dbReference type="FunFam" id="3.30.160.60:FF:000098">
    <property type="entry name" value="Zinc finger protein 614"/>
    <property type="match status" value="2"/>
</dbReference>
<comment type="similarity">
    <text evidence="3">Belongs to the krueppel C2H2-type zinc-finger protein family.</text>
</comment>
<feature type="domain" description="C2H2-type" evidence="14">
    <location>
        <begin position="743"/>
        <end position="770"/>
    </location>
</feature>
<evidence type="ECO:0000256" key="4">
    <source>
        <dbReference type="ARBA" id="ARBA00022723"/>
    </source>
</evidence>